<proteinExistence type="inferred from homology"/>
<dbReference type="EMBL" id="JAAZWO010000014">
    <property type="protein sequence ID" value="MBC2398454.1"/>
    <property type="molecule type" value="Genomic_DNA"/>
</dbReference>
<dbReference type="GO" id="GO:0016020">
    <property type="term" value="C:membrane"/>
    <property type="evidence" value="ECO:0007669"/>
    <property type="project" value="UniProtKB-SubCell"/>
</dbReference>
<evidence type="ECO:0000256" key="3">
    <source>
        <dbReference type="ARBA" id="ARBA00022544"/>
    </source>
</evidence>
<dbReference type="AlphaFoldDB" id="A0A923J163"/>
<dbReference type="GO" id="GO:0009847">
    <property type="term" value="P:spore germination"/>
    <property type="evidence" value="ECO:0007669"/>
    <property type="project" value="InterPro"/>
</dbReference>
<reference evidence="10 11" key="1">
    <citation type="submission" date="2020-04" db="EMBL/GenBank/DDBJ databases">
        <title>Genomic insights into acetone-butanol-ethanol (ABE) fermentation by sequencing solventogenic clostridia strains.</title>
        <authorList>
            <person name="Brown S."/>
        </authorList>
    </citation>
    <scope>NUCLEOTIDE SEQUENCE [LARGE SCALE GENOMIC DNA]</scope>
    <source>
        <strain evidence="10 11">DJ011</strain>
    </source>
</reference>
<evidence type="ECO:0000256" key="1">
    <source>
        <dbReference type="ARBA" id="ARBA00004635"/>
    </source>
</evidence>
<gene>
    <name evidence="10" type="ORF">HGG79_11825</name>
</gene>
<evidence type="ECO:0000313" key="10">
    <source>
        <dbReference type="EMBL" id="MBC2398454.1"/>
    </source>
</evidence>
<keyword evidence="6" id="KW-0564">Palmitate</keyword>
<comment type="caution">
    <text evidence="10">The sequence shown here is derived from an EMBL/GenBank/DDBJ whole genome shotgun (WGS) entry which is preliminary data.</text>
</comment>
<evidence type="ECO:0000313" key="11">
    <source>
        <dbReference type="Proteomes" id="UP000563151"/>
    </source>
</evidence>
<comment type="subcellular location">
    <subcellularLocation>
        <location evidence="1">Membrane</location>
        <topology evidence="1">Lipid-anchor</topology>
    </subcellularLocation>
</comment>
<evidence type="ECO:0000256" key="2">
    <source>
        <dbReference type="ARBA" id="ARBA00007886"/>
    </source>
</evidence>
<accession>A0A923J163</accession>
<comment type="similarity">
    <text evidence="2">Belongs to the GerABKC lipoprotein family.</text>
</comment>
<name>A0A923J163_CLOTT</name>
<keyword evidence="11" id="KW-1185">Reference proteome</keyword>
<keyword evidence="7" id="KW-0449">Lipoprotein</keyword>
<keyword evidence="5" id="KW-0472">Membrane</keyword>
<dbReference type="Pfam" id="PF05504">
    <property type="entry name" value="Spore_GerAC"/>
    <property type="match status" value="1"/>
</dbReference>
<protein>
    <submittedName>
        <fullName evidence="10">Ger(X)C family spore germination protein</fullName>
    </submittedName>
</protein>
<evidence type="ECO:0000256" key="6">
    <source>
        <dbReference type="ARBA" id="ARBA00023139"/>
    </source>
</evidence>
<dbReference type="InterPro" id="IPR038501">
    <property type="entry name" value="Spore_GerAC_C_sf"/>
</dbReference>
<organism evidence="10 11">
    <name type="scientific">Clostridium tetanomorphum</name>
    <dbReference type="NCBI Taxonomy" id="1553"/>
    <lineage>
        <taxon>Bacteria</taxon>
        <taxon>Bacillati</taxon>
        <taxon>Bacillota</taxon>
        <taxon>Clostridia</taxon>
        <taxon>Eubacteriales</taxon>
        <taxon>Clostridiaceae</taxon>
        <taxon>Clostridium</taxon>
    </lineage>
</organism>
<sequence length="370" mass="42411">MNKKIKKVIIISSFIIIILNLMGKRGTVVEELDIPNAVGVDFQRMHKDEGIYNISVRTYFSESKFQNDSKVLEGEAINIGETRDQRQLKASKKYILGLEKVVVVGEEQAIYGIGTSMDILIYNPEINDNAKVVVCKGKAKDILEYEAQKYGAADEYIGDLVERLQEFNFFIEDYTIMDCIIKSSSEGRNIVLPYIELTKKGIEVTGLAIFDKDKMVKKLNIEDTRILNLLRENNAKGNLTIQENYEKYINYYAKSKRKVKCYKEGENYRFIIELNLKGPIVSNELYENLNNDSKVLKQFTHDMEKHVEKICMDFIEKIQSSPNIDMLELGKVAAAKYGRGKGIDWNKEVMNSKIQVKVNVKVDSQGRGDY</sequence>
<evidence type="ECO:0000259" key="9">
    <source>
        <dbReference type="Pfam" id="PF25198"/>
    </source>
</evidence>
<evidence type="ECO:0000256" key="7">
    <source>
        <dbReference type="ARBA" id="ARBA00023288"/>
    </source>
</evidence>
<dbReference type="InterPro" id="IPR046953">
    <property type="entry name" value="Spore_GerAC-like_C"/>
</dbReference>
<evidence type="ECO:0000259" key="8">
    <source>
        <dbReference type="Pfam" id="PF05504"/>
    </source>
</evidence>
<feature type="domain" description="Spore germination protein N-terminal" evidence="9">
    <location>
        <begin position="29"/>
        <end position="197"/>
    </location>
</feature>
<keyword evidence="4" id="KW-0732">Signal</keyword>
<dbReference type="InterPro" id="IPR057336">
    <property type="entry name" value="GerAC_N"/>
</dbReference>
<dbReference type="Proteomes" id="UP000563151">
    <property type="component" value="Unassembled WGS sequence"/>
</dbReference>
<dbReference type="Pfam" id="PF25198">
    <property type="entry name" value="Spore_GerAC_N"/>
    <property type="match status" value="1"/>
</dbReference>
<dbReference type="InterPro" id="IPR008844">
    <property type="entry name" value="Spore_GerAC-like"/>
</dbReference>
<dbReference type="RefSeq" id="WP_035144776.1">
    <property type="nucleotide sequence ID" value="NZ_JAAZWO010000014.1"/>
</dbReference>
<dbReference type="Gene3D" id="3.30.300.210">
    <property type="entry name" value="Nutrient germinant receptor protein C, domain 3"/>
    <property type="match status" value="1"/>
</dbReference>
<keyword evidence="3" id="KW-0309">Germination</keyword>
<feature type="domain" description="Spore germination GerAC-like C-terminal" evidence="8">
    <location>
        <begin position="205"/>
        <end position="366"/>
    </location>
</feature>
<evidence type="ECO:0000256" key="4">
    <source>
        <dbReference type="ARBA" id="ARBA00022729"/>
    </source>
</evidence>
<dbReference type="PANTHER" id="PTHR35789:SF1">
    <property type="entry name" value="SPORE GERMINATION PROTEIN B3"/>
    <property type="match status" value="1"/>
</dbReference>
<evidence type="ECO:0000256" key="5">
    <source>
        <dbReference type="ARBA" id="ARBA00023136"/>
    </source>
</evidence>
<dbReference type="PANTHER" id="PTHR35789">
    <property type="entry name" value="SPORE GERMINATION PROTEIN B3"/>
    <property type="match status" value="1"/>
</dbReference>